<evidence type="ECO:0000256" key="7">
    <source>
        <dbReference type="RuleBase" id="RU003346"/>
    </source>
</evidence>
<dbReference type="PROSITE" id="PS00216">
    <property type="entry name" value="SUGAR_TRANSPORT_1"/>
    <property type="match status" value="1"/>
</dbReference>
<feature type="transmembrane region" description="Helical" evidence="8">
    <location>
        <begin position="213"/>
        <end position="232"/>
    </location>
</feature>
<dbReference type="NCBIfam" id="TIGR00879">
    <property type="entry name" value="SP"/>
    <property type="match status" value="1"/>
</dbReference>
<comment type="subcellular location">
    <subcellularLocation>
        <location evidence="1">Membrane</location>
        <topology evidence="1">Multi-pass membrane protein</topology>
    </subcellularLocation>
</comment>
<evidence type="ECO:0000256" key="2">
    <source>
        <dbReference type="ARBA" id="ARBA00010992"/>
    </source>
</evidence>
<evidence type="ECO:0000256" key="3">
    <source>
        <dbReference type="ARBA" id="ARBA00022448"/>
    </source>
</evidence>
<name>A0A507QQA6_MONPU</name>
<feature type="transmembrane region" description="Helical" evidence="8">
    <location>
        <begin position="121"/>
        <end position="141"/>
    </location>
</feature>
<evidence type="ECO:0000256" key="6">
    <source>
        <dbReference type="ARBA" id="ARBA00023136"/>
    </source>
</evidence>
<dbReference type="OrthoDB" id="6612291at2759"/>
<keyword evidence="11" id="KW-1185">Reference proteome</keyword>
<feature type="transmembrane region" description="Helical" evidence="8">
    <location>
        <begin position="153"/>
        <end position="174"/>
    </location>
</feature>
<evidence type="ECO:0000313" key="10">
    <source>
        <dbReference type="EMBL" id="TQB69292.1"/>
    </source>
</evidence>
<dbReference type="GO" id="GO:0005351">
    <property type="term" value="F:carbohydrate:proton symporter activity"/>
    <property type="evidence" value="ECO:0007669"/>
    <property type="project" value="TreeGrafter"/>
</dbReference>
<dbReference type="PROSITE" id="PS50850">
    <property type="entry name" value="MFS"/>
    <property type="match status" value="1"/>
</dbReference>
<gene>
    <name evidence="10" type="ORF">MPDQ_002089</name>
</gene>
<feature type="domain" description="Major facilitator superfamily (MFS) profile" evidence="9">
    <location>
        <begin position="74"/>
        <end position="520"/>
    </location>
</feature>
<proteinExistence type="inferred from homology"/>
<keyword evidence="5 8" id="KW-1133">Transmembrane helix</keyword>
<evidence type="ECO:0000256" key="1">
    <source>
        <dbReference type="ARBA" id="ARBA00004141"/>
    </source>
</evidence>
<dbReference type="InterPro" id="IPR005829">
    <property type="entry name" value="Sugar_transporter_CS"/>
</dbReference>
<dbReference type="InterPro" id="IPR020846">
    <property type="entry name" value="MFS_dom"/>
</dbReference>
<dbReference type="AlphaFoldDB" id="A0A507QQA6"/>
<feature type="transmembrane region" description="Helical" evidence="8">
    <location>
        <begin position="398"/>
        <end position="418"/>
    </location>
</feature>
<organism evidence="10 11">
    <name type="scientific">Monascus purpureus</name>
    <name type="common">Red mold</name>
    <name type="synonym">Monascus anka</name>
    <dbReference type="NCBI Taxonomy" id="5098"/>
    <lineage>
        <taxon>Eukaryota</taxon>
        <taxon>Fungi</taxon>
        <taxon>Dikarya</taxon>
        <taxon>Ascomycota</taxon>
        <taxon>Pezizomycotina</taxon>
        <taxon>Eurotiomycetes</taxon>
        <taxon>Eurotiomycetidae</taxon>
        <taxon>Eurotiales</taxon>
        <taxon>Aspergillaceae</taxon>
        <taxon>Monascus</taxon>
    </lineage>
</organism>
<evidence type="ECO:0000256" key="4">
    <source>
        <dbReference type="ARBA" id="ARBA00022692"/>
    </source>
</evidence>
<dbReference type="InterPro" id="IPR036259">
    <property type="entry name" value="MFS_trans_sf"/>
</dbReference>
<evidence type="ECO:0000256" key="8">
    <source>
        <dbReference type="SAM" id="Phobius"/>
    </source>
</evidence>
<evidence type="ECO:0000313" key="11">
    <source>
        <dbReference type="Proteomes" id="UP000319663"/>
    </source>
</evidence>
<feature type="transmembrane region" description="Helical" evidence="8">
    <location>
        <begin position="244"/>
        <end position="263"/>
    </location>
</feature>
<dbReference type="InterPro" id="IPR003663">
    <property type="entry name" value="Sugar/inositol_transpt"/>
</dbReference>
<dbReference type="Gene3D" id="1.20.1250.20">
    <property type="entry name" value="MFS general substrate transporter like domains"/>
    <property type="match status" value="1"/>
</dbReference>
<feature type="transmembrane region" description="Helical" evidence="8">
    <location>
        <begin position="498"/>
        <end position="516"/>
    </location>
</feature>
<dbReference type="SUPFAM" id="SSF103473">
    <property type="entry name" value="MFS general substrate transporter"/>
    <property type="match status" value="1"/>
</dbReference>
<accession>A0A507QQA6</accession>
<dbReference type="EMBL" id="VIFY01000161">
    <property type="protein sequence ID" value="TQB69292.1"/>
    <property type="molecule type" value="Genomic_DNA"/>
</dbReference>
<comment type="caution">
    <text evidence="10">The sequence shown here is derived from an EMBL/GenBank/DDBJ whole genome shotgun (WGS) entry which is preliminary data.</text>
</comment>
<evidence type="ECO:0000259" key="9">
    <source>
        <dbReference type="PROSITE" id="PS50850"/>
    </source>
</evidence>
<dbReference type="PANTHER" id="PTHR48022:SF2">
    <property type="entry name" value="PLASTIDIC GLUCOSE TRANSPORTER 4"/>
    <property type="match status" value="1"/>
</dbReference>
<dbReference type="GO" id="GO:0016020">
    <property type="term" value="C:membrane"/>
    <property type="evidence" value="ECO:0007669"/>
    <property type="project" value="UniProtKB-SubCell"/>
</dbReference>
<dbReference type="PANTHER" id="PTHR48022">
    <property type="entry name" value="PLASTIDIC GLUCOSE TRANSPORTER 4"/>
    <property type="match status" value="1"/>
</dbReference>
<sequence length="596" mass="64395">MDAANQRELTVVKDDKRAAKPHLAVLKLSGPDNARRVFVSSLIIKTGNLAVSSTLRHMVLTASDFASGQDRKSSSPPAWIGAMNFGFDNNWWGSVIGLQKFKDDYGRVETPGQPKTLPSTWMSAASGTPIAGWIIGCFMAGFVTRSIGRKRTIWVICGIAIIGIILQCAIPSYWGIMVGRLINAISMGLESNTVPVYMSELAPAAIRGALVNFYQASLMLGAIIATGTVYGTSVHLTGQWAYKTVMVVQVFIPVALAIAVKFIPESPRWLLSKDRHDEALKALEFMRYGAASPEEIRLELSLMEQANTEQQQTHEASSFLDCFKGTNGYRTFVAIGIQALQQSQGNSFETTYLVTFLQQLGVKSSLLISCANACMSFAGTVFAFYLSDKIGRRPMLIGGAFFMAALMWIVSGMAAWLPGGVHGSSAQGCVAALLIYSVFSTGCWGSVMWTLTAEVGTNQLRERTMSIATIAGFITSLLITYINPYVQDSPGNLGSRVGLIYGSISILSMFFVFFVVPETKGRSLEELDELFQARVPAWRSASFKATGVGAQITSVENITPGVAVSVHGKWHSVLEGAEAEAESNDVEKEAVGPVKS</sequence>
<keyword evidence="6 8" id="KW-0472">Membrane</keyword>
<dbReference type="FunFam" id="1.20.1250.20:FF:000078">
    <property type="entry name" value="MFS maltose transporter, putative"/>
    <property type="match status" value="1"/>
</dbReference>
<reference evidence="10 11" key="1">
    <citation type="submission" date="2019-06" db="EMBL/GenBank/DDBJ databases">
        <title>Wine fermentation using esterase from Monascus purpureus.</title>
        <authorList>
            <person name="Geng C."/>
            <person name="Zhang Y."/>
        </authorList>
    </citation>
    <scope>NUCLEOTIDE SEQUENCE [LARGE SCALE GENOMIC DNA]</scope>
    <source>
        <strain evidence="10">HQ1</strain>
    </source>
</reference>
<dbReference type="InterPro" id="IPR050360">
    <property type="entry name" value="MFS_Sugar_Transporters"/>
</dbReference>
<evidence type="ECO:0000256" key="5">
    <source>
        <dbReference type="ARBA" id="ARBA00022989"/>
    </source>
</evidence>
<dbReference type="InterPro" id="IPR005828">
    <property type="entry name" value="MFS_sugar_transport-like"/>
</dbReference>
<comment type="similarity">
    <text evidence="2 7">Belongs to the major facilitator superfamily. Sugar transporter (TC 2.A.1.1) family.</text>
</comment>
<feature type="transmembrane region" description="Helical" evidence="8">
    <location>
        <begin position="430"/>
        <end position="452"/>
    </location>
</feature>
<protein>
    <recommendedName>
        <fullName evidence="9">Major facilitator superfamily (MFS) profile domain-containing protein</fullName>
    </recommendedName>
</protein>
<keyword evidence="3 7" id="KW-0813">Transport</keyword>
<feature type="transmembrane region" description="Helical" evidence="8">
    <location>
        <begin position="464"/>
        <end position="486"/>
    </location>
</feature>
<dbReference type="Proteomes" id="UP000319663">
    <property type="component" value="Unassembled WGS sequence"/>
</dbReference>
<dbReference type="Pfam" id="PF00083">
    <property type="entry name" value="Sugar_tr"/>
    <property type="match status" value="1"/>
</dbReference>
<dbReference type="STRING" id="5098.A0A507QQA6"/>
<keyword evidence="4 8" id="KW-0812">Transmembrane</keyword>
<feature type="transmembrane region" description="Helical" evidence="8">
    <location>
        <begin position="366"/>
        <end position="386"/>
    </location>
</feature>